<dbReference type="EMBL" id="JABSTQ010006133">
    <property type="protein sequence ID" value="KAG0437843.1"/>
    <property type="molecule type" value="Genomic_DNA"/>
</dbReference>
<evidence type="ECO:0000313" key="2">
    <source>
        <dbReference type="Proteomes" id="UP000805193"/>
    </source>
</evidence>
<protein>
    <submittedName>
        <fullName evidence="1">Uncharacterized protein</fullName>
    </submittedName>
</protein>
<sequence length="1907" mass="201408">MADGFVPDAGFLPEQPEAPEERLNKSERQRFREEAEMLKGLQHPNIVRFFDYWEVNTARRKFLVLITELMTSGTLKTYLRRFKKINMKVLKSWCRQILKGLHFLHSRPPPIIHRDLKCDNIFITGTTGSVKIGDLGLATLKNRSFAKSVIGTPEFMAPEMYEEHYDESVDVYAFGMCMLEMATSEYPYSECSGPAQIYKKVTTATVAHSYKRKKHGTSNALDENKDDLLWSVDSEELLPDSDNGDLCVGVRPQCFDKVESIELRDIIGQCIRLKKEERPTVKELLQLDFFQEDMGLKVEFVNREESLAGGEKVELRLRVLDPKKRKDKHRENEAIQFEFHVENDNPDEIAKAMALTGIIMEEDARIVSMLIRNQIAALPIVPLPQTAPSHAGPAPIPSLHPEALPPVLGAAVAPPPTATQQVGTAPSAPPPGRKPRPLPLEDPPPAWLVQPRGPQSPAILLSPPVPRSFTPVPACVAGGDVFAPSAFELLPPPARRTSRMCSTMRSLSANDLRSVGTEPDDGRRGRGGGASFDVGRLEAALLGREMEQLFRASGQRIMAEGVTTIASVRGGSLVRSTFSARPNGEAAAMAAASRKLSVPDPPPPSAPPLARPASCHQLSSVAAAAANGVVSPPAGGAAARYCGVGAQMVEELAGQVSLHDIDYSQTLPQHHMGTSSQLYDDLRGDSASALDSASEASDLTDSSASAREKARKKVSRRRRGQPDRWPRLLVLSVEAGTVVECQLESSKGKTVTFKFDIHDMFPRDIANNLVVTNLLAEQHADVFVEQVQDIVQQLKEHPDRLPTVSHHLAVSDGRLSFENMEGGSVMVMPGRLEKESSEPPGSSQGSPVRQVKPLPTQLHQSATSRQVPSPIDEQLPPLPAPHAAPAAASASASHSVPATPTATASPVPIAVVQPPTPVSKSATSQAAAAAAGAANQVDMRQLQAPLESGGSQAPTPPTYGTTPHALSSENSFSESEPGSAMPPQAYGIVTDLSHLQQRLVELTTTSGGPTHATVTVPAATLAAGAATADSSAASTPVAALPVVPAVAGTCAPPPATVEHAVAVPPLPETPSTPTPPSPKQPATSAPPAPVTAAAVLATAVPATATTATTSVAGSSSRPSSVPPEPRKPAVATNLEDLKLELQKLHGNTMKSNIEQGLQAIFSQNTVSSAQPLTPAHSQPQVLPVLTFPEHPPCPAGASHSLGAVLHQVPLASTGSIAVQVVPATPVVTAHSAGQVSAEGGTHIPLASIAVPCGNLPAPATVVPVPPTHEPVATGGSPDGIPGVAVPAAPQAGNRFSRFHVTPVRDDPLLSNPSSASSSSSTTTQSTPASSSNTVVPPTPPPDAPAPPAPPTLATTATSPIPLSPDASRGSSAEVSRGGGGGCVVSTATQTSSTEVKASPPVNCGRFKVTTVVDELAARPPISAVTPMPSVAEGLELKQEQLAPLPFPPGATSQNVREPPPHSMMRGRSATLHSGGGEATPYCGAAAAAASHQDDAADPYATFPYADPRKQRAEPSSLELALAKIMRGYLRASSDDLSSLSQTSLDSEPLRVRVHVRDAEAQTERASTRNACVSTTTLPPSTPSRRFLASLEPPTLSKARSLSSLSPSLSHWREETSTGCERCASPSPPCLSPCGSPPTRRGHPRPGSSNLVDWGRSLSLSQFLSALTTEQRQELEVEESEDAEEFLKQLLARQQREREELENRHRRELELVRQRLRNAGGSPAWALCETTANGGSPPQRAVPHSQSVPHFPRTPPPEWHAPPPTEPLRINLHRSTSEGPDPGAVGRPVYRTRTLTDDLLRLVQLNGAARTCPGPASPEGKPTLHQLMQQRSLREGATSPAGPLTPPPTVFPPLAPPPVMFPPLTPPSAVFPPISPPSGGYPAPVGYPSPSGPHLHFGSTGRGAHRHQ</sequence>
<reference evidence="1 2" key="1">
    <citation type="journal article" date="2020" name="Cell">
        <title>Large-Scale Comparative Analyses of Tick Genomes Elucidate Their Genetic Diversity and Vector Capacities.</title>
        <authorList>
            <consortium name="Tick Genome and Microbiome Consortium (TIGMIC)"/>
            <person name="Jia N."/>
            <person name="Wang J."/>
            <person name="Shi W."/>
            <person name="Du L."/>
            <person name="Sun Y."/>
            <person name="Zhan W."/>
            <person name="Jiang J.F."/>
            <person name="Wang Q."/>
            <person name="Zhang B."/>
            <person name="Ji P."/>
            <person name="Bell-Sakyi L."/>
            <person name="Cui X.M."/>
            <person name="Yuan T.T."/>
            <person name="Jiang B.G."/>
            <person name="Yang W.F."/>
            <person name="Lam T.T."/>
            <person name="Chang Q.C."/>
            <person name="Ding S.J."/>
            <person name="Wang X.J."/>
            <person name="Zhu J.G."/>
            <person name="Ruan X.D."/>
            <person name="Zhao L."/>
            <person name="Wei J.T."/>
            <person name="Ye R.Z."/>
            <person name="Que T.C."/>
            <person name="Du C.H."/>
            <person name="Zhou Y.H."/>
            <person name="Cheng J.X."/>
            <person name="Dai P.F."/>
            <person name="Guo W.B."/>
            <person name="Han X.H."/>
            <person name="Huang E.J."/>
            <person name="Li L.F."/>
            <person name="Wei W."/>
            <person name="Gao Y.C."/>
            <person name="Liu J.Z."/>
            <person name="Shao H.Z."/>
            <person name="Wang X."/>
            <person name="Wang C.C."/>
            <person name="Yang T.C."/>
            <person name="Huo Q.B."/>
            <person name="Li W."/>
            <person name="Chen H.Y."/>
            <person name="Chen S.E."/>
            <person name="Zhou L.G."/>
            <person name="Ni X.B."/>
            <person name="Tian J.H."/>
            <person name="Sheng Y."/>
            <person name="Liu T."/>
            <person name="Pan Y.S."/>
            <person name="Xia L.Y."/>
            <person name="Li J."/>
            <person name="Zhao F."/>
            <person name="Cao W.C."/>
        </authorList>
    </citation>
    <scope>NUCLEOTIDE SEQUENCE [LARGE SCALE GENOMIC DNA]</scope>
    <source>
        <strain evidence="1">Iper-2018</strain>
    </source>
</reference>
<proteinExistence type="predicted"/>
<dbReference type="Proteomes" id="UP000805193">
    <property type="component" value="Unassembled WGS sequence"/>
</dbReference>
<gene>
    <name evidence="1" type="ORF">HPB47_017266</name>
</gene>
<evidence type="ECO:0000313" key="1">
    <source>
        <dbReference type="EMBL" id="KAG0437843.1"/>
    </source>
</evidence>
<organism evidence="1 2">
    <name type="scientific">Ixodes persulcatus</name>
    <name type="common">Taiga tick</name>
    <dbReference type="NCBI Taxonomy" id="34615"/>
    <lineage>
        <taxon>Eukaryota</taxon>
        <taxon>Metazoa</taxon>
        <taxon>Ecdysozoa</taxon>
        <taxon>Arthropoda</taxon>
        <taxon>Chelicerata</taxon>
        <taxon>Arachnida</taxon>
        <taxon>Acari</taxon>
        <taxon>Parasitiformes</taxon>
        <taxon>Ixodida</taxon>
        <taxon>Ixodoidea</taxon>
        <taxon>Ixodidae</taxon>
        <taxon>Ixodinae</taxon>
        <taxon>Ixodes</taxon>
    </lineage>
</organism>
<name>A0AC60QNV7_IXOPE</name>
<accession>A0AC60QNV7</accession>
<keyword evidence="2" id="KW-1185">Reference proteome</keyword>
<comment type="caution">
    <text evidence="1">The sequence shown here is derived from an EMBL/GenBank/DDBJ whole genome shotgun (WGS) entry which is preliminary data.</text>
</comment>